<reference evidence="3 4" key="1">
    <citation type="submission" date="2014-09" db="EMBL/GenBank/DDBJ databases">
        <title>Sporocytophaga myxococcoides PG-01 genome sequencing.</title>
        <authorList>
            <person name="Liu L."/>
            <person name="Gao P.J."/>
            <person name="Chen G.J."/>
            <person name="Wang L.S."/>
        </authorList>
    </citation>
    <scope>NUCLEOTIDE SEQUENCE [LARGE SCALE GENOMIC DNA]</scope>
    <source>
        <strain evidence="3 4">PG-01</strain>
    </source>
</reference>
<dbReference type="RefSeq" id="WP_045459819.1">
    <property type="nucleotide sequence ID" value="NZ_BBLT01000002.1"/>
</dbReference>
<dbReference type="InterPro" id="IPR013538">
    <property type="entry name" value="ASHA1/2-like_C"/>
</dbReference>
<dbReference type="Pfam" id="PF08327">
    <property type="entry name" value="AHSA1"/>
    <property type="match status" value="1"/>
</dbReference>
<evidence type="ECO:0000313" key="4">
    <source>
        <dbReference type="Proteomes" id="UP000030185"/>
    </source>
</evidence>
<sequence length="143" mass="16369">MKTDLIAQASIEINADIRTVWHALIDPEIIKEYLFGTDTSSDWKVGSRISFKGVWDGKPYEDGGIITAIEPEETLKYTYWSSMSGTPDVEENYANISYDLEELESGVRLTISQDNIKTEEAREHSEKNWAVVLDSMKRFLEKK</sequence>
<dbReference type="AlphaFoldDB" id="A0A098LC29"/>
<feature type="domain" description="Activator of Hsp90 ATPase homologue 1/2-like C-terminal" evidence="2">
    <location>
        <begin position="15"/>
        <end position="141"/>
    </location>
</feature>
<dbReference type="EMBL" id="BBLT01000002">
    <property type="protein sequence ID" value="GAL83989.1"/>
    <property type="molecule type" value="Genomic_DNA"/>
</dbReference>
<evidence type="ECO:0000313" key="3">
    <source>
        <dbReference type="EMBL" id="GAL83989.1"/>
    </source>
</evidence>
<protein>
    <submittedName>
        <fullName evidence="3">ATPase</fullName>
    </submittedName>
</protein>
<comment type="caution">
    <text evidence="3">The sequence shown here is derived from an EMBL/GenBank/DDBJ whole genome shotgun (WGS) entry which is preliminary data.</text>
</comment>
<accession>A0A098LC29</accession>
<comment type="similarity">
    <text evidence="1">Belongs to the AHA1 family.</text>
</comment>
<dbReference type="Gene3D" id="3.30.530.20">
    <property type="match status" value="1"/>
</dbReference>
<gene>
    <name evidence="3" type="ORF">MYP_1217</name>
</gene>
<dbReference type="OrthoDB" id="2355173at2"/>
<organism evidence="3 4">
    <name type="scientific">Sporocytophaga myxococcoides</name>
    <dbReference type="NCBI Taxonomy" id="153721"/>
    <lineage>
        <taxon>Bacteria</taxon>
        <taxon>Pseudomonadati</taxon>
        <taxon>Bacteroidota</taxon>
        <taxon>Cytophagia</taxon>
        <taxon>Cytophagales</taxon>
        <taxon>Cytophagaceae</taxon>
        <taxon>Sporocytophaga</taxon>
    </lineage>
</organism>
<evidence type="ECO:0000256" key="1">
    <source>
        <dbReference type="ARBA" id="ARBA00006817"/>
    </source>
</evidence>
<name>A0A098LC29_9BACT</name>
<dbReference type="eggNOG" id="COG3832">
    <property type="taxonomic scope" value="Bacteria"/>
</dbReference>
<dbReference type="STRING" id="153721.MYP_1217"/>
<evidence type="ECO:0000259" key="2">
    <source>
        <dbReference type="Pfam" id="PF08327"/>
    </source>
</evidence>
<proteinExistence type="inferred from homology"/>
<dbReference type="Proteomes" id="UP000030185">
    <property type="component" value="Unassembled WGS sequence"/>
</dbReference>
<keyword evidence="4" id="KW-1185">Reference proteome</keyword>
<dbReference type="SUPFAM" id="SSF55961">
    <property type="entry name" value="Bet v1-like"/>
    <property type="match status" value="1"/>
</dbReference>
<dbReference type="InterPro" id="IPR023393">
    <property type="entry name" value="START-like_dom_sf"/>
</dbReference>